<comment type="caution">
    <text evidence="7">The sequence shown here is derived from an EMBL/GenBank/DDBJ whole genome shotgun (WGS) entry which is preliminary data.</text>
</comment>
<proteinExistence type="predicted"/>
<evidence type="ECO:0000256" key="1">
    <source>
        <dbReference type="ARBA" id="ARBA00004613"/>
    </source>
</evidence>
<dbReference type="OrthoDB" id="21110at2759"/>
<reference evidence="7 8" key="1">
    <citation type="submission" date="2015-12" db="EMBL/GenBank/DDBJ databases">
        <title>Dictyostelia acquired genes for synthesis and detection of signals that induce cell-type specialization by lateral gene transfer from prokaryotes.</title>
        <authorList>
            <person name="Gloeckner G."/>
            <person name="Schaap P."/>
        </authorList>
    </citation>
    <scope>NUCLEOTIDE SEQUENCE [LARGE SCALE GENOMIC DNA]</scope>
    <source>
        <strain evidence="7 8">TK</strain>
    </source>
</reference>
<dbReference type="Pfam" id="PF01823">
    <property type="entry name" value="MACPF"/>
    <property type="match status" value="1"/>
</dbReference>
<dbReference type="AlphaFoldDB" id="A0A151ZBZ3"/>
<dbReference type="EMBL" id="LODT01000035">
    <property type="protein sequence ID" value="KYQ91472.1"/>
    <property type="molecule type" value="Genomic_DNA"/>
</dbReference>
<dbReference type="GO" id="GO:0031640">
    <property type="term" value="P:killing of cells of another organism"/>
    <property type="evidence" value="ECO:0007669"/>
    <property type="project" value="UniProtKB-KW"/>
</dbReference>
<dbReference type="PROSITE" id="PS51412">
    <property type="entry name" value="MACPF_2"/>
    <property type="match status" value="1"/>
</dbReference>
<dbReference type="PANTHER" id="PTHR45742">
    <property type="entry name" value="COMPLEMENT COMPONENT C6"/>
    <property type="match status" value="1"/>
</dbReference>
<dbReference type="PANTHER" id="PTHR45742:SF8">
    <property type="entry name" value="FLOCCULATION PROTEIN FLO11"/>
    <property type="match status" value="1"/>
</dbReference>
<evidence type="ECO:0000256" key="2">
    <source>
        <dbReference type="ARBA" id="ARBA00022525"/>
    </source>
</evidence>
<feature type="domain" description="MACPF" evidence="6">
    <location>
        <begin position="525"/>
        <end position="862"/>
    </location>
</feature>
<keyword evidence="3" id="KW-0204">Cytolysis</keyword>
<feature type="chain" id="PRO_5007593197" description="MACPF domain-containing protein" evidence="5">
    <location>
        <begin position="20"/>
        <end position="1151"/>
    </location>
</feature>
<keyword evidence="8" id="KW-1185">Reference proteome</keyword>
<gene>
    <name evidence="7" type="ORF">DLAC_08439</name>
</gene>
<dbReference type="GO" id="GO:0005576">
    <property type="term" value="C:extracellular region"/>
    <property type="evidence" value="ECO:0007669"/>
    <property type="project" value="UniProtKB-SubCell"/>
</dbReference>
<evidence type="ECO:0000259" key="6">
    <source>
        <dbReference type="PROSITE" id="PS51412"/>
    </source>
</evidence>
<dbReference type="InterPro" id="IPR011050">
    <property type="entry name" value="Pectin_lyase_fold/virulence"/>
</dbReference>
<keyword evidence="2" id="KW-0964">Secreted</keyword>
<evidence type="ECO:0000256" key="4">
    <source>
        <dbReference type="ARBA" id="ARBA00023157"/>
    </source>
</evidence>
<name>A0A151ZBZ3_TIELA</name>
<evidence type="ECO:0000256" key="5">
    <source>
        <dbReference type="SAM" id="SignalP"/>
    </source>
</evidence>
<organism evidence="7 8">
    <name type="scientific">Tieghemostelium lacteum</name>
    <name type="common">Slime mold</name>
    <name type="synonym">Dictyostelium lacteum</name>
    <dbReference type="NCBI Taxonomy" id="361077"/>
    <lineage>
        <taxon>Eukaryota</taxon>
        <taxon>Amoebozoa</taxon>
        <taxon>Evosea</taxon>
        <taxon>Eumycetozoa</taxon>
        <taxon>Dictyostelia</taxon>
        <taxon>Dictyosteliales</taxon>
        <taxon>Raperosteliaceae</taxon>
        <taxon>Tieghemostelium</taxon>
    </lineage>
</organism>
<dbReference type="Proteomes" id="UP000076078">
    <property type="component" value="Unassembled WGS sequence"/>
</dbReference>
<protein>
    <recommendedName>
        <fullName evidence="6">MACPF domain-containing protein</fullName>
    </recommendedName>
</protein>
<dbReference type="InParanoid" id="A0A151ZBZ3"/>
<keyword evidence="5" id="KW-0732">Signal</keyword>
<evidence type="ECO:0000256" key="3">
    <source>
        <dbReference type="ARBA" id="ARBA00022852"/>
    </source>
</evidence>
<dbReference type="SUPFAM" id="SSF51126">
    <property type="entry name" value="Pectin lyase-like"/>
    <property type="match status" value="1"/>
</dbReference>
<keyword evidence="4" id="KW-1015">Disulfide bond</keyword>
<evidence type="ECO:0000313" key="8">
    <source>
        <dbReference type="Proteomes" id="UP000076078"/>
    </source>
</evidence>
<accession>A0A151ZBZ3</accession>
<sequence>MKRILIFKLLLLFIGYSFSYESVYYVNSGSHVCNDLLKCGTIDNPFTTINDVLSSINYKHVDTSKGITILLSPGLYKGLSNKEITIDSFPLEIKSLGSRINTVIDCQKTSNFLIVNNSPLLTMEDITIQNCVSINGGGLYIGNSITSLKNIAIVNNNAYYGGAVYFKGGISTLDNVWIQDNSATLQGSGLYLTTHSMTFSSSFIGCNPGSNQNQDFYLVDSAIILENSNVTLVGATCSNSDFYPNPPKICDKKTSCPVGSIPAFQTIIPTTTTPYTLPCNNNGLCQPDLNEDCTTCPNDCPSCKFTGSLLEVYGGCTPQNYSTSCLVSVSAISQFSFEALNSNILPFYGKIVGYFDVSSYNNYKFHVISNNTGIKLSLNGKTLINSYYDVSKVDSFYEIPVASESLNFLSLEFVSYNTNLKSVFVEFKSSVDQQSSFLPISTIFSKYICGDGILDPKEKDNTTIYYCPMDIGSIQRDQVSCGDGVCNEVASECLRDCYRELSSSCPSQVRPIPLGENFKLNDFTSQLLNNQYMPSLPGLVHMAHGIDFLTGEERPFYLFDFGYCDNSSYSTIQDTYRGRVYNVPNDYYAEIQPQCSFDMSSSTFTSESEYSQEKSTESGLSASASVGGGIGAFSGSISAAYSESKSSREARSLSQSRDGSITSTVVSCFASKVVRKQIKFHEAFVRDISMVDTLSQMKDFIKSYGSLFFQTATLGGKLEVLSVTSKSAASTMSSSELSQNQAIAFSASVSTPFVSGSASYSQSMDSDVSSTSKSNYDFSTSKSQVLATGGAPGSYSPDGSGPSTYGEWAKTVDLVPMPIKYQVDFIGNIIPTSWKTPSGNFTKLLWFEALNSLYTNTTTSSVDAYQLSIYFKSPVNPSNFNSTLLNMTVVLTDSTGNADIASNNYAYITSNSRYTSFSFLRVNTLEVSSMQLYLSKNDTLVPFQSTLVDFIVITELVYGRSYYFNTTTNSTNSPVYNFNSIQTFINFDIDQNAISKLFTNPPYKPPILRVQLEATNGSYAQEYQLDSTNYSPLLKVNYDNQYQGHFYNATLSLFFDITPQDSLQKYNKILSYFTNINLFVLETCSDPLSPTDEGIDVYQLVCVPKSKYNLQPQGYINNYRTFGSTSVNQKAPFTLLDPNNYSTSFVYYLSR</sequence>
<dbReference type="OMA" id="INSTWEL"/>
<comment type="subcellular location">
    <subcellularLocation>
        <location evidence="1">Secreted</location>
    </subcellularLocation>
</comment>
<feature type="signal peptide" evidence="5">
    <location>
        <begin position="1"/>
        <end position="19"/>
    </location>
</feature>
<evidence type="ECO:0000313" key="7">
    <source>
        <dbReference type="EMBL" id="KYQ91472.1"/>
    </source>
</evidence>
<dbReference type="InterPro" id="IPR020864">
    <property type="entry name" value="MACPF"/>
</dbReference>